<organism evidence="1 2">
    <name type="scientific">Spirosoma telluris</name>
    <dbReference type="NCBI Taxonomy" id="2183553"/>
    <lineage>
        <taxon>Bacteria</taxon>
        <taxon>Pseudomonadati</taxon>
        <taxon>Bacteroidota</taxon>
        <taxon>Cytophagia</taxon>
        <taxon>Cytophagales</taxon>
        <taxon>Cytophagaceae</taxon>
        <taxon>Spirosoma</taxon>
    </lineage>
</organism>
<evidence type="ECO:0000313" key="2">
    <source>
        <dbReference type="Proteomes" id="UP000249016"/>
    </source>
</evidence>
<comment type="caution">
    <text evidence="1">The sequence shown here is derived from an EMBL/GenBank/DDBJ whole genome shotgun (WGS) entry which is preliminary data.</text>
</comment>
<accession>A0A327NMT4</accession>
<protein>
    <submittedName>
        <fullName evidence="1">Uncharacterized protein</fullName>
    </submittedName>
</protein>
<dbReference type="AlphaFoldDB" id="A0A327NMT4"/>
<keyword evidence="2" id="KW-1185">Reference proteome</keyword>
<dbReference type="EMBL" id="QLII01000001">
    <property type="protein sequence ID" value="RAI75336.1"/>
    <property type="molecule type" value="Genomic_DNA"/>
</dbReference>
<dbReference type="Proteomes" id="UP000249016">
    <property type="component" value="Unassembled WGS sequence"/>
</dbReference>
<gene>
    <name evidence="1" type="ORF">HMF3257_16170</name>
</gene>
<evidence type="ECO:0000313" key="1">
    <source>
        <dbReference type="EMBL" id="RAI75336.1"/>
    </source>
</evidence>
<name>A0A327NMT4_9BACT</name>
<proteinExistence type="predicted"/>
<sequence>MSYDYGVDLSSPYLNYISHLDFETIKKYRKQLSQTNDILWLDEFTYQSKINKTISEKLKIAFDKDFNIITKLK</sequence>
<reference evidence="1 2" key="1">
    <citation type="submission" date="2018-06" db="EMBL/GenBank/DDBJ databases">
        <title>Spirosoma sp. HMF3257 Genome sequencing and assembly.</title>
        <authorList>
            <person name="Kang H."/>
            <person name="Cha I."/>
            <person name="Kim H."/>
            <person name="Kang J."/>
            <person name="Joh K."/>
        </authorList>
    </citation>
    <scope>NUCLEOTIDE SEQUENCE [LARGE SCALE GENOMIC DNA]</scope>
    <source>
        <strain evidence="1 2">HMF3257</strain>
    </source>
</reference>